<dbReference type="SUPFAM" id="SSF46785">
    <property type="entry name" value="Winged helix' DNA-binding domain"/>
    <property type="match status" value="1"/>
</dbReference>
<evidence type="ECO:0000256" key="14">
    <source>
        <dbReference type="ARBA" id="ARBA00025923"/>
    </source>
</evidence>
<evidence type="ECO:0000313" key="19">
    <source>
        <dbReference type="EMBL" id="GMK48107.1"/>
    </source>
</evidence>
<feature type="domain" description="FtsK" evidence="18">
    <location>
        <begin position="587"/>
        <end position="777"/>
    </location>
</feature>
<evidence type="ECO:0000256" key="13">
    <source>
        <dbReference type="ARBA" id="ARBA00024986"/>
    </source>
</evidence>
<dbReference type="InterPro" id="IPR041027">
    <property type="entry name" value="FtsK_alpha"/>
</dbReference>
<dbReference type="SMART" id="SM00843">
    <property type="entry name" value="Ftsk_gamma"/>
    <property type="match status" value="1"/>
</dbReference>
<evidence type="ECO:0000256" key="15">
    <source>
        <dbReference type="PROSITE-ProRule" id="PRU00289"/>
    </source>
</evidence>
<dbReference type="InterPro" id="IPR036390">
    <property type="entry name" value="WH_DNA-bd_sf"/>
</dbReference>
<dbReference type="EMBL" id="BTCL01000025">
    <property type="protein sequence ID" value="GMK48107.1"/>
    <property type="molecule type" value="Genomic_DNA"/>
</dbReference>
<comment type="function">
    <text evidence="13">Essential cell division protein that coordinates cell division and chromosome segregation. The N-terminus is involved in assembly of the cell-division machinery. The C-terminus functions as a DNA motor that moves dsDNA in an ATP-dependent manner towards the dif recombination site, which is located within the replication terminus region. Required for activation of the Xer recombinase, allowing activation of chromosome unlinking by recombination.</text>
</comment>
<organism evidence="19 20">
    <name type="scientific">Paenibacillus glycanilyticus</name>
    <dbReference type="NCBI Taxonomy" id="126569"/>
    <lineage>
        <taxon>Bacteria</taxon>
        <taxon>Bacillati</taxon>
        <taxon>Bacillota</taxon>
        <taxon>Bacilli</taxon>
        <taxon>Bacillales</taxon>
        <taxon>Paenibacillaceae</taxon>
        <taxon>Paenibacillus</taxon>
    </lineage>
</organism>
<name>A0ABQ6NVE2_9BACL</name>
<feature type="binding site" evidence="15">
    <location>
        <begin position="604"/>
        <end position="611"/>
    </location>
    <ligand>
        <name>ATP</name>
        <dbReference type="ChEBI" id="CHEBI:30616"/>
    </ligand>
</feature>
<dbReference type="PROSITE" id="PS50901">
    <property type="entry name" value="FTSK"/>
    <property type="match status" value="1"/>
</dbReference>
<dbReference type="InterPro" id="IPR036388">
    <property type="entry name" value="WH-like_DNA-bd_sf"/>
</dbReference>
<keyword evidence="6 15" id="KW-0547">Nucleotide-binding</keyword>
<dbReference type="Gene3D" id="1.10.10.10">
    <property type="entry name" value="Winged helix-like DNA-binding domain superfamily/Winged helix DNA-binding domain"/>
    <property type="match status" value="1"/>
</dbReference>
<dbReference type="PANTHER" id="PTHR22683:SF41">
    <property type="entry name" value="DNA TRANSLOCASE FTSK"/>
    <property type="match status" value="1"/>
</dbReference>
<comment type="similarity">
    <text evidence="2">Belongs to the FtsK/SpoIIIE/SftA family.</text>
</comment>
<comment type="subcellular location">
    <subcellularLocation>
        <location evidence="1">Cell membrane</location>
        <topology evidence="1">Multi-pass membrane protein</topology>
    </subcellularLocation>
</comment>
<dbReference type="InterPro" id="IPR050206">
    <property type="entry name" value="FtsK/SpoIIIE/SftA"/>
</dbReference>
<dbReference type="PANTHER" id="PTHR22683">
    <property type="entry name" value="SPORULATION PROTEIN RELATED"/>
    <property type="match status" value="1"/>
</dbReference>
<evidence type="ECO:0000256" key="11">
    <source>
        <dbReference type="ARBA" id="ARBA00023136"/>
    </source>
</evidence>
<dbReference type="SUPFAM" id="SSF52540">
    <property type="entry name" value="P-loop containing nucleoside triphosphate hydrolases"/>
    <property type="match status" value="1"/>
</dbReference>
<comment type="caution">
    <text evidence="19">The sequence shown here is derived from an EMBL/GenBank/DDBJ whole genome shotgun (WGS) entry which is preliminary data.</text>
</comment>
<dbReference type="Pfam" id="PF09397">
    <property type="entry name" value="FtsK_gamma"/>
    <property type="match status" value="1"/>
</dbReference>
<feature type="compositionally biased region" description="Basic and acidic residues" evidence="16">
    <location>
        <begin position="316"/>
        <end position="333"/>
    </location>
</feature>
<sequence>MLGRGDGTLAKKRRKKKSITTQLKYEVYGILLITVSVIALSGEATVGRSLSKLFGLFLGKFYFVLALVGIYVGLVVMVKRAWPRGWTNRRTGLLVFVLALTLSSSIAEIDRKLLPTSDLTGGAILHQLGQDMKDELLAFDGTDDRPISQRAISGGYIGAIEYSMLFTLFGYFGSKLIAGVMYAIAIMLLTGKSYVELARIGRDKSIRLFKLLAAKWSKGAALRSAAKSNKAVKPPVFAQSDAIDDDEDDDDYAAVMPPRRKKSLFFSWRHQEQNNPQEAQNAADDWSMNEEHYNGGHDNGAKPHWANTQAWDDDEKWDRNGEDDSGPGHKQQEDGLPPWEEQPVRANPTPASPAYSEFEEDEEPAIITRIVPRADTYDEDNEQEEYPAPAAALNADSERYTEDEDQDEIEPSARNEAYDGQEVQEDIAETDNSATTGIHQPASDAPIKKPYLLPPFSLLAKPSLMARGGDGADAMDSKRKLEATLESFGVKAKVLDVVRGPAVTRYEVQPASGVKVSRIVSLTDDIALALAAKDIRMEAPIPGKSAIGIEVPNMEVSMVTMREVMETATFQNAPSKLSIAFGRDISGQPIIGNLARMPHLLVAGATGSGKSVCINGIITSILYKAAPDEVKFLMVDPKMVELNVYNGIPHLLAPVVTDPRRAALALKKIVVEMEKRYELFSKSSTRNIEGYNALMADNPKAVLPYIVVIVDELADLMMVASNDVEDSIARLAQMARAAGIHLIIATQRPSVDVITGVIKANIPSRIAFGVSSQVDSRTILDMVGAEKLLGRGDMLYLPVGMSKPIRVQGAFLSDQEVEALVDYARGQAEAEYKEDLVPEVEEDSADPEEILDELYDQAVQIVLEAKQASVSLLQRRMRVGYTRAARLVDQMEARGIVGPYEGSKPREVLMSMEQYQASRIPS</sequence>
<evidence type="ECO:0000256" key="16">
    <source>
        <dbReference type="SAM" id="MobiDB-lite"/>
    </source>
</evidence>
<dbReference type="InterPro" id="IPR003593">
    <property type="entry name" value="AAA+_ATPase"/>
</dbReference>
<keyword evidence="5 17" id="KW-0812">Transmembrane</keyword>
<dbReference type="SMART" id="SM00382">
    <property type="entry name" value="AAA"/>
    <property type="match status" value="1"/>
</dbReference>
<keyword evidence="3" id="KW-1003">Cell membrane</keyword>
<gene>
    <name evidence="19" type="ORF">PghCCS26_52370</name>
</gene>
<dbReference type="InterPro" id="IPR002543">
    <property type="entry name" value="FtsK_dom"/>
</dbReference>
<proteinExistence type="inferred from homology"/>
<evidence type="ECO:0000256" key="5">
    <source>
        <dbReference type="ARBA" id="ARBA00022692"/>
    </source>
</evidence>
<keyword evidence="9 17" id="KW-1133">Transmembrane helix</keyword>
<evidence type="ECO:0000256" key="12">
    <source>
        <dbReference type="ARBA" id="ARBA00023306"/>
    </source>
</evidence>
<protein>
    <recommendedName>
        <fullName evidence="18">FtsK domain-containing protein</fullName>
    </recommendedName>
</protein>
<dbReference type="Proteomes" id="UP001285921">
    <property type="component" value="Unassembled WGS sequence"/>
</dbReference>
<evidence type="ECO:0000259" key="18">
    <source>
        <dbReference type="PROSITE" id="PS50901"/>
    </source>
</evidence>
<feature type="compositionally biased region" description="Acidic residues" evidence="16">
    <location>
        <begin position="401"/>
        <end position="410"/>
    </location>
</feature>
<evidence type="ECO:0000256" key="4">
    <source>
        <dbReference type="ARBA" id="ARBA00022618"/>
    </source>
</evidence>
<evidence type="ECO:0000256" key="10">
    <source>
        <dbReference type="ARBA" id="ARBA00023125"/>
    </source>
</evidence>
<feature type="transmembrane region" description="Helical" evidence="17">
    <location>
        <begin position="23"/>
        <end position="41"/>
    </location>
</feature>
<accession>A0ABQ6NVE2</accession>
<keyword evidence="11 17" id="KW-0472">Membrane</keyword>
<keyword evidence="4" id="KW-0132">Cell division</keyword>
<comment type="subunit">
    <text evidence="14">Homohexamer. Forms a ring that surrounds DNA.</text>
</comment>
<feature type="region of interest" description="Disordered" evidence="16">
    <location>
        <begin position="377"/>
        <end position="420"/>
    </location>
</feature>
<dbReference type="Gene3D" id="3.40.50.300">
    <property type="entry name" value="P-loop containing nucleotide triphosphate hydrolases"/>
    <property type="match status" value="1"/>
</dbReference>
<dbReference type="Pfam" id="PF13491">
    <property type="entry name" value="FtsK_4TM"/>
    <property type="match status" value="1"/>
</dbReference>
<evidence type="ECO:0000256" key="17">
    <source>
        <dbReference type="SAM" id="Phobius"/>
    </source>
</evidence>
<keyword evidence="20" id="KW-1185">Reference proteome</keyword>
<feature type="transmembrane region" description="Helical" evidence="17">
    <location>
        <begin position="168"/>
        <end position="189"/>
    </location>
</feature>
<evidence type="ECO:0000256" key="8">
    <source>
        <dbReference type="ARBA" id="ARBA00022840"/>
    </source>
</evidence>
<keyword evidence="10" id="KW-0238">DNA-binding</keyword>
<dbReference type="Pfam" id="PF17854">
    <property type="entry name" value="FtsK_alpha"/>
    <property type="match status" value="1"/>
</dbReference>
<keyword evidence="7" id="KW-0159">Chromosome partition</keyword>
<reference evidence="19 20" key="1">
    <citation type="submission" date="2023-05" db="EMBL/GenBank/DDBJ databases">
        <title>Draft genome of Paenibacillus sp. CCS26.</title>
        <authorList>
            <person name="Akita H."/>
            <person name="Shinto Y."/>
            <person name="Kimura Z."/>
        </authorList>
    </citation>
    <scope>NUCLEOTIDE SEQUENCE [LARGE SCALE GENOMIC DNA]</scope>
    <source>
        <strain evidence="19 20">CCS26</strain>
    </source>
</reference>
<dbReference type="InterPro" id="IPR025199">
    <property type="entry name" value="FtsK_4TM"/>
</dbReference>
<feature type="region of interest" description="Disordered" evidence="16">
    <location>
        <begin position="314"/>
        <end position="365"/>
    </location>
</feature>
<evidence type="ECO:0000313" key="20">
    <source>
        <dbReference type="Proteomes" id="UP001285921"/>
    </source>
</evidence>
<dbReference type="Gene3D" id="3.30.980.40">
    <property type="match status" value="1"/>
</dbReference>
<dbReference type="InterPro" id="IPR027417">
    <property type="entry name" value="P-loop_NTPase"/>
</dbReference>
<evidence type="ECO:0000256" key="1">
    <source>
        <dbReference type="ARBA" id="ARBA00004651"/>
    </source>
</evidence>
<keyword evidence="12" id="KW-0131">Cell cycle</keyword>
<feature type="transmembrane region" description="Helical" evidence="17">
    <location>
        <begin position="61"/>
        <end position="79"/>
    </location>
</feature>
<dbReference type="InterPro" id="IPR018541">
    <property type="entry name" value="Ftsk_gamma"/>
</dbReference>
<dbReference type="Pfam" id="PF01580">
    <property type="entry name" value="FtsK_SpoIIIE"/>
    <property type="match status" value="1"/>
</dbReference>
<keyword evidence="8 15" id="KW-0067">ATP-binding</keyword>
<evidence type="ECO:0000256" key="7">
    <source>
        <dbReference type="ARBA" id="ARBA00022829"/>
    </source>
</evidence>
<dbReference type="CDD" id="cd01127">
    <property type="entry name" value="TrwB_TraG_TraD_VirD4"/>
    <property type="match status" value="1"/>
</dbReference>
<evidence type="ECO:0000256" key="9">
    <source>
        <dbReference type="ARBA" id="ARBA00022989"/>
    </source>
</evidence>
<evidence type="ECO:0000256" key="6">
    <source>
        <dbReference type="ARBA" id="ARBA00022741"/>
    </source>
</evidence>
<evidence type="ECO:0000256" key="2">
    <source>
        <dbReference type="ARBA" id="ARBA00006474"/>
    </source>
</evidence>
<evidence type="ECO:0000256" key="3">
    <source>
        <dbReference type="ARBA" id="ARBA00022475"/>
    </source>
</evidence>